<dbReference type="OrthoDB" id="195620at2"/>
<protein>
    <recommendedName>
        <fullName evidence="4">DUF3016 domain-containing protein</fullName>
    </recommendedName>
</protein>
<feature type="chain" id="PRO_5038083321" description="DUF3016 domain-containing protein" evidence="1">
    <location>
        <begin position="26"/>
        <end position="189"/>
    </location>
</feature>
<comment type="caution">
    <text evidence="2">The sequence shown here is derived from an EMBL/GenBank/DDBJ whole genome shotgun (WGS) entry which is preliminary data.</text>
</comment>
<name>A0A921TF43_9GAMM</name>
<organism evidence="2 3">
    <name type="scientific">Pseudoxanthomonas taiwanensis</name>
    <dbReference type="NCBI Taxonomy" id="176598"/>
    <lineage>
        <taxon>Bacteria</taxon>
        <taxon>Pseudomonadati</taxon>
        <taxon>Pseudomonadota</taxon>
        <taxon>Gammaproteobacteria</taxon>
        <taxon>Lysobacterales</taxon>
        <taxon>Lysobacteraceae</taxon>
        <taxon>Pseudoxanthomonas</taxon>
    </lineage>
</organism>
<dbReference type="Proteomes" id="UP000717981">
    <property type="component" value="Unassembled WGS sequence"/>
</dbReference>
<dbReference type="EMBL" id="PDWK01000003">
    <property type="protein sequence ID" value="KAF1690731.1"/>
    <property type="molecule type" value="Genomic_DNA"/>
</dbReference>
<accession>A0A921TF43</accession>
<evidence type="ECO:0000313" key="3">
    <source>
        <dbReference type="Proteomes" id="UP000717981"/>
    </source>
</evidence>
<evidence type="ECO:0008006" key="4">
    <source>
        <dbReference type="Google" id="ProtNLM"/>
    </source>
</evidence>
<reference evidence="2" key="1">
    <citation type="submission" date="2017-10" db="EMBL/GenBank/DDBJ databases">
        <title>Whole genome sequencing of members of genus Pseudoxanthomonas.</title>
        <authorList>
            <person name="Kumar S."/>
            <person name="Bansal K."/>
            <person name="Kaur A."/>
            <person name="Patil P."/>
            <person name="Sharma S."/>
            <person name="Patil P.B."/>
        </authorList>
    </citation>
    <scope>NUCLEOTIDE SEQUENCE</scope>
    <source>
        <strain evidence="2">DSM 22914</strain>
    </source>
</reference>
<sequence>MTMNTLRMRTIALALVLAVAPGVAAARSTVTDPERPRELPGETVSVAWTDPAQFSDLRFSGNRWEAAQGDWVAELARYLQKRAERRLPEGRKMEVTITDIMRAGRYEPWRGPYMDRVRVLRDHYPPRMTLNFRITGADGQVLAEGERTLTDLGFMQSVSINHNDLLRYEKRMIDDWLRRELAQPQVAAR</sequence>
<dbReference type="Pfam" id="PF11454">
    <property type="entry name" value="DUF3016"/>
    <property type="match status" value="1"/>
</dbReference>
<keyword evidence="3" id="KW-1185">Reference proteome</keyword>
<evidence type="ECO:0000256" key="1">
    <source>
        <dbReference type="SAM" id="SignalP"/>
    </source>
</evidence>
<gene>
    <name evidence="2" type="ORF">CR938_01420</name>
</gene>
<evidence type="ECO:0000313" key="2">
    <source>
        <dbReference type="EMBL" id="KAF1690731.1"/>
    </source>
</evidence>
<dbReference type="RefSeq" id="WP_162123309.1">
    <property type="nucleotide sequence ID" value="NZ_PDWK01000003.1"/>
</dbReference>
<dbReference type="InterPro" id="IPR021557">
    <property type="entry name" value="DUF3016"/>
</dbReference>
<dbReference type="AlphaFoldDB" id="A0A921TF43"/>
<keyword evidence="1" id="KW-0732">Signal</keyword>
<proteinExistence type="predicted"/>
<feature type="signal peptide" evidence="1">
    <location>
        <begin position="1"/>
        <end position="25"/>
    </location>
</feature>